<evidence type="ECO:0000313" key="9">
    <source>
        <dbReference type="EMBL" id="CNL39363.1"/>
    </source>
</evidence>
<dbReference type="EMBL" id="CQEM01000012">
    <property type="protein sequence ID" value="CNL39363.1"/>
    <property type="molecule type" value="Genomic_DNA"/>
</dbReference>
<organism evidence="9 10">
    <name type="scientific">Yersinia aleksiciae</name>
    <dbReference type="NCBI Taxonomy" id="263819"/>
    <lineage>
        <taxon>Bacteria</taxon>
        <taxon>Pseudomonadati</taxon>
        <taxon>Pseudomonadota</taxon>
        <taxon>Gammaproteobacteria</taxon>
        <taxon>Enterobacterales</taxon>
        <taxon>Yersiniaceae</taxon>
        <taxon>Yersinia</taxon>
    </lineage>
</organism>
<dbReference type="KEGG" id="yak:ACZ76_14475"/>
<evidence type="ECO:0000256" key="4">
    <source>
        <dbReference type="ARBA" id="ARBA00022432"/>
    </source>
</evidence>
<dbReference type="Proteomes" id="UP000069914">
    <property type="component" value="Chromosome"/>
</dbReference>
<keyword evidence="5" id="KW-0324">Glycolysis</keyword>
<dbReference type="GO" id="GO:0004347">
    <property type="term" value="F:glucose-6-phosphate isomerase activity"/>
    <property type="evidence" value="ECO:0007669"/>
    <property type="project" value="UniProtKB-EC"/>
</dbReference>
<feature type="domain" description="Glucose-6-phosphate isomerase prokaryote" evidence="7">
    <location>
        <begin position="35"/>
        <end position="172"/>
    </location>
</feature>
<comment type="pathway">
    <text evidence="1">Carbohydrate degradation; glycolysis; D-glyceraldehyde 3-phosphate and glycerone phosphate from D-glucose: step 2/4.</text>
</comment>
<reference evidence="10" key="2">
    <citation type="submission" date="2015-03" db="EMBL/GenBank/DDBJ databases">
        <authorList>
            <consortium name="Pathogen Informatics"/>
        </authorList>
    </citation>
    <scope>NUCLEOTIDE SEQUENCE [LARGE SCALE GENOMIC DNA]</scope>
    <source>
        <strain evidence="10">IP27925</strain>
    </source>
</reference>
<dbReference type="SUPFAM" id="SSF51182">
    <property type="entry name" value="RmlC-like cupins"/>
    <property type="match status" value="1"/>
</dbReference>
<dbReference type="Proteomes" id="UP000040088">
    <property type="component" value="Unassembled WGS sequence"/>
</dbReference>
<dbReference type="InterPro" id="IPR014710">
    <property type="entry name" value="RmlC-like_jellyroll"/>
</dbReference>
<protein>
    <recommendedName>
        <fullName evidence="3">glucose-6-phosphate isomerase</fullName>
        <ecNumber evidence="3">5.3.1.9</ecNumber>
    </recommendedName>
</protein>
<dbReference type="UniPathway" id="UPA00109">
    <property type="reaction ID" value="UER00181"/>
</dbReference>
<dbReference type="CDD" id="cd02218">
    <property type="entry name" value="cupin_PGI"/>
    <property type="match status" value="1"/>
</dbReference>
<comment type="catalytic activity">
    <reaction evidence="6">
        <text>alpha-D-glucose 6-phosphate = beta-D-fructose 6-phosphate</text>
        <dbReference type="Rhea" id="RHEA:11816"/>
        <dbReference type="ChEBI" id="CHEBI:57634"/>
        <dbReference type="ChEBI" id="CHEBI:58225"/>
        <dbReference type="EC" id="5.3.1.9"/>
    </reaction>
</comment>
<reference evidence="8 11" key="1">
    <citation type="journal article" date="2015" name="Genome Announc.">
        <title>De Novo Genome Sequence of Yersinia aleksiciae Y159T.</title>
        <authorList>
            <person name="Sprague L.D."/>
            <person name="Neubauer H."/>
        </authorList>
    </citation>
    <scope>NUCLEOTIDE SEQUENCE [LARGE SCALE GENOMIC DNA]</scope>
    <source>
        <strain evidence="8 11">159</strain>
    </source>
</reference>
<evidence type="ECO:0000313" key="8">
    <source>
        <dbReference type="EMBL" id="AKP35437.1"/>
    </source>
</evidence>
<dbReference type="Gene3D" id="2.60.120.10">
    <property type="entry name" value="Jelly Rolls"/>
    <property type="match status" value="1"/>
</dbReference>
<evidence type="ECO:0000256" key="2">
    <source>
        <dbReference type="ARBA" id="ARBA00006542"/>
    </source>
</evidence>
<dbReference type="OrthoDB" id="5592106at2"/>
<evidence type="ECO:0000256" key="6">
    <source>
        <dbReference type="ARBA" id="ARBA00029321"/>
    </source>
</evidence>
<dbReference type="GO" id="GO:0006094">
    <property type="term" value="P:gluconeogenesis"/>
    <property type="evidence" value="ECO:0007669"/>
    <property type="project" value="UniProtKB-KW"/>
</dbReference>
<dbReference type="EMBL" id="CP011975">
    <property type="protein sequence ID" value="AKP35437.1"/>
    <property type="molecule type" value="Genomic_DNA"/>
</dbReference>
<gene>
    <name evidence="8" type="ORF">ACZ76_14475</name>
    <name evidence="9" type="ORF">ERS008460_02747</name>
</gene>
<keyword evidence="4" id="KW-0312">Gluconeogenesis</keyword>
<evidence type="ECO:0000256" key="1">
    <source>
        <dbReference type="ARBA" id="ARBA00004926"/>
    </source>
</evidence>
<dbReference type="GO" id="GO:0006096">
    <property type="term" value="P:glycolytic process"/>
    <property type="evidence" value="ECO:0007669"/>
    <property type="project" value="UniProtKB-UniPathway"/>
</dbReference>
<keyword evidence="11" id="KW-1185">Reference proteome</keyword>
<dbReference type="AlphaFoldDB" id="A0A0T9UG29"/>
<evidence type="ECO:0000259" key="7">
    <source>
        <dbReference type="Pfam" id="PF06560"/>
    </source>
</evidence>
<dbReference type="InterPro" id="IPR011051">
    <property type="entry name" value="RmlC_Cupin_sf"/>
</dbReference>
<evidence type="ECO:0000256" key="5">
    <source>
        <dbReference type="ARBA" id="ARBA00023152"/>
    </source>
</evidence>
<reference evidence="9" key="3">
    <citation type="submission" date="2015-03" db="EMBL/GenBank/DDBJ databases">
        <authorList>
            <person name="Murphy D."/>
        </authorList>
    </citation>
    <scope>NUCLEOTIDE SEQUENCE [LARGE SCALE GENOMIC DNA]</scope>
    <source>
        <strain evidence="9">IP27925</strain>
    </source>
</reference>
<dbReference type="Pfam" id="PF06560">
    <property type="entry name" value="GPI"/>
    <property type="match status" value="1"/>
</dbReference>
<name>A0A0T9UG29_YERAE</name>
<sequence length="192" mass="21462">MKSLQLNVFPCVPPQVDLLTGRFDAENLQYKSTCIRDLVGIFRDESARQLLPDSLEVYRVEILVSPQQEGELLAGTTHLMPGKVGDEFFMTRGHFHQRREQAEFYFGLRGCGILLLQPEAAPAYSELVFAGSVHHIPSFTAHRLVNTGNDILSALAVWPAMAGHDYQALQPEGFSLRVYDREDGVFLEAANV</sequence>
<accession>A0A0T9UG29</accession>
<dbReference type="GO" id="GO:0005737">
    <property type="term" value="C:cytoplasm"/>
    <property type="evidence" value="ECO:0007669"/>
    <property type="project" value="InterPro"/>
</dbReference>
<evidence type="ECO:0000313" key="11">
    <source>
        <dbReference type="Proteomes" id="UP000069914"/>
    </source>
</evidence>
<dbReference type="InterPro" id="IPR010551">
    <property type="entry name" value="G6P_isomerase_prok"/>
</dbReference>
<evidence type="ECO:0000256" key="3">
    <source>
        <dbReference type="ARBA" id="ARBA00011952"/>
    </source>
</evidence>
<keyword evidence="9" id="KW-0413">Isomerase</keyword>
<dbReference type="EC" id="5.3.1.9" evidence="3"/>
<evidence type="ECO:0000313" key="10">
    <source>
        <dbReference type="Proteomes" id="UP000040088"/>
    </source>
</evidence>
<comment type="similarity">
    <text evidence="2">Belongs to the archaeal-type GPI family.</text>
</comment>
<proteinExistence type="inferred from homology"/>